<feature type="region of interest" description="Disordered" evidence="2">
    <location>
        <begin position="117"/>
        <end position="137"/>
    </location>
</feature>
<reference evidence="6" key="1">
    <citation type="journal article" date="2019" name="Int. J. Syst. Evol. Microbiol.">
        <title>The Global Catalogue of Microorganisms (GCM) 10K type strain sequencing project: providing services to taxonomists for standard genome sequencing and annotation.</title>
        <authorList>
            <consortium name="The Broad Institute Genomics Platform"/>
            <consortium name="The Broad Institute Genome Sequencing Center for Infectious Disease"/>
            <person name="Wu L."/>
            <person name="Ma J."/>
        </authorList>
    </citation>
    <scope>NUCLEOTIDE SEQUENCE [LARGE SCALE GENOMIC DNA]</scope>
    <source>
        <strain evidence="6">CGMCC 4.1648</strain>
    </source>
</reference>
<evidence type="ECO:0000256" key="3">
    <source>
        <dbReference type="SAM" id="Phobius"/>
    </source>
</evidence>
<dbReference type="Pfam" id="PF11611">
    <property type="entry name" value="DUF4352"/>
    <property type="match status" value="1"/>
</dbReference>
<accession>A0ABV9XK20</accession>
<sequence length="273" mass="27483">MSHSMQQPQYGAPAPAPVGPARNGLGIAALVLGIIGTVSGFIPLFFWLAGILGLIALILGLAGRGRAKRGEATNKGVALTGALLGLAALILSVVGAVITFKAVDDAVTDIKKELNSTAPKGATGSNGKGANASGKPSAKAELPEVLAADDTLVYDGGLEVTVSAAKAYKPGEFAIGHESGNRAYSVTVTITNTGKEKFGADLLTLTARAGEKGVTAEEIFDGDTVGGGFSGTVLPGKTATAQFAFSAPADAKTLSIEVSPGLEHEAGQWELKL</sequence>
<keyword evidence="3" id="KW-1133">Transmembrane helix</keyword>
<evidence type="ECO:0000259" key="4">
    <source>
        <dbReference type="Pfam" id="PF11611"/>
    </source>
</evidence>
<organism evidence="5 6">
    <name type="scientific">Streptomyces coeruleoprunus</name>
    <dbReference type="NCBI Taxonomy" id="285563"/>
    <lineage>
        <taxon>Bacteria</taxon>
        <taxon>Bacillati</taxon>
        <taxon>Actinomycetota</taxon>
        <taxon>Actinomycetes</taxon>
        <taxon>Kitasatosporales</taxon>
        <taxon>Streptomycetaceae</taxon>
        <taxon>Streptomyces</taxon>
    </lineage>
</organism>
<dbReference type="EMBL" id="JBHSJD010000017">
    <property type="protein sequence ID" value="MFC5024711.1"/>
    <property type="molecule type" value="Genomic_DNA"/>
</dbReference>
<protein>
    <submittedName>
        <fullName evidence="5">DUF4352 domain-containing protein</fullName>
    </submittedName>
</protein>
<dbReference type="Gene3D" id="2.60.40.1240">
    <property type="match status" value="1"/>
</dbReference>
<gene>
    <name evidence="5" type="ORF">ACFPM3_21535</name>
</gene>
<dbReference type="InterPro" id="IPR029050">
    <property type="entry name" value="Immunoprotect_excell_Ig-like"/>
</dbReference>
<evidence type="ECO:0000256" key="1">
    <source>
        <dbReference type="ARBA" id="ARBA00022729"/>
    </source>
</evidence>
<keyword evidence="3" id="KW-0812">Transmembrane</keyword>
<keyword evidence="3" id="KW-0472">Membrane</keyword>
<keyword evidence="6" id="KW-1185">Reference proteome</keyword>
<evidence type="ECO:0000313" key="6">
    <source>
        <dbReference type="Proteomes" id="UP001595829"/>
    </source>
</evidence>
<comment type="caution">
    <text evidence="5">The sequence shown here is derived from an EMBL/GenBank/DDBJ whole genome shotgun (WGS) entry which is preliminary data.</text>
</comment>
<name>A0ABV9XK20_9ACTN</name>
<keyword evidence="1" id="KW-0732">Signal</keyword>
<evidence type="ECO:0000313" key="5">
    <source>
        <dbReference type="EMBL" id="MFC5024711.1"/>
    </source>
</evidence>
<feature type="domain" description="DUF4352" evidence="4">
    <location>
        <begin position="153"/>
        <end position="262"/>
    </location>
</feature>
<proteinExistence type="predicted"/>
<evidence type="ECO:0000256" key="2">
    <source>
        <dbReference type="SAM" id="MobiDB-lite"/>
    </source>
</evidence>
<feature type="transmembrane region" description="Helical" evidence="3">
    <location>
        <begin position="44"/>
        <end position="64"/>
    </location>
</feature>
<dbReference type="InterPro" id="IPR029051">
    <property type="entry name" value="DUF4352"/>
</dbReference>
<feature type="transmembrane region" description="Helical" evidence="3">
    <location>
        <begin position="76"/>
        <end position="100"/>
    </location>
</feature>
<dbReference type="RefSeq" id="WP_345691300.1">
    <property type="nucleotide sequence ID" value="NZ_BAABIT010000001.1"/>
</dbReference>
<dbReference type="Proteomes" id="UP001595829">
    <property type="component" value="Unassembled WGS sequence"/>
</dbReference>